<dbReference type="Pfam" id="PF04969">
    <property type="entry name" value="CS"/>
    <property type="match status" value="1"/>
</dbReference>
<dbReference type="PANTHER" id="PTHR21664:SF1">
    <property type="entry name" value="NUDC DOMAIN-CONTAINING PROTEIN 1"/>
    <property type="match status" value="1"/>
</dbReference>
<evidence type="ECO:0000256" key="2">
    <source>
        <dbReference type="ARBA" id="ARBA00004496"/>
    </source>
</evidence>
<evidence type="ECO:0000256" key="4">
    <source>
        <dbReference type="ARBA" id="ARBA00022490"/>
    </source>
</evidence>
<evidence type="ECO:0000256" key="5">
    <source>
        <dbReference type="ARBA" id="ARBA00023242"/>
    </source>
</evidence>
<dbReference type="Gene3D" id="2.60.40.790">
    <property type="match status" value="1"/>
</dbReference>
<name>A0A4Y7MP68_9CRUS</name>
<protein>
    <recommendedName>
        <fullName evidence="3">NudC domain-containing protein 1</fullName>
    </recommendedName>
</protein>
<organism evidence="7">
    <name type="scientific">Daphnia magna</name>
    <dbReference type="NCBI Taxonomy" id="35525"/>
    <lineage>
        <taxon>Eukaryota</taxon>
        <taxon>Metazoa</taxon>
        <taxon>Ecdysozoa</taxon>
        <taxon>Arthropoda</taxon>
        <taxon>Crustacea</taxon>
        <taxon>Branchiopoda</taxon>
        <taxon>Diplostraca</taxon>
        <taxon>Cladocera</taxon>
        <taxon>Anomopoda</taxon>
        <taxon>Daphniidae</taxon>
        <taxon>Daphnia</taxon>
    </lineage>
</organism>
<comment type="subcellular location">
    <subcellularLocation>
        <location evidence="2">Cytoplasm</location>
    </subcellularLocation>
    <subcellularLocation>
        <location evidence="1">Nucleus</location>
    </subcellularLocation>
</comment>
<gene>
    <name evidence="7" type="primary">EOG090X08S2</name>
</gene>
<proteinExistence type="evidence at transcript level"/>
<dbReference type="SUPFAM" id="SSF49764">
    <property type="entry name" value="HSP20-like chaperones"/>
    <property type="match status" value="1"/>
</dbReference>
<dbReference type="InterPro" id="IPR037895">
    <property type="entry name" value="NUDCD1"/>
</dbReference>
<evidence type="ECO:0000313" key="7">
    <source>
        <dbReference type="EMBL" id="SVE82574.1"/>
    </source>
</evidence>
<dbReference type="PANTHER" id="PTHR21664">
    <property type="entry name" value="CHRONIC MYELOGENOUS LEUKEMIA TUMOR ANTIGEN 66"/>
    <property type="match status" value="1"/>
</dbReference>
<keyword evidence="5" id="KW-0539">Nucleus</keyword>
<dbReference type="GO" id="GO:0005737">
    <property type="term" value="C:cytoplasm"/>
    <property type="evidence" value="ECO:0007669"/>
    <property type="project" value="UniProtKB-SubCell"/>
</dbReference>
<dbReference type="CDD" id="cd06467">
    <property type="entry name" value="p23_NUDC_like"/>
    <property type="match status" value="1"/>
</dbReference>
<evidence type="ECO:0000256" key="3">
    <source>
        <dbReference type="ARBA" id="ARBA00018915"/>
    </source>
</evidence>
<reference evidence="7" key="1">
    <citation type="submission" date="2018-08" db="EMBL/GenBank/DDBJ databases">
        <authorList>
            <person name="Cornetti L."/>
        </authorList>
    </citation>
    <scope>NUCLEOTIDE SEQUENCE</scope>
    <source>
        <strain evidence="7">RU-SAM-5</strain>
    </source>
</reference>
<dbReference type="EMBL" id="LR012955">
    <property type="protein sequence ID" value="SVE82574.1"/>
    <property type="molecule type" value="mRNA"/>
</dbReference>
<dbReference type="InterPro" id="IPR008978">
    <property type="entry name" value="HSP20-like_chaperone"/>
</dbReference>
<feature type="domain" description="CS" evidence="6">
    <location>
        <begin position="290"/>
        <end position="377"/>
    </location>
</feature>
<dbReference type="InterPro" id="IPR007052">
    <property type="entry name" value="CS_dom"/>
</dbReference>
<dbReference type="PROSITE" id="PS51203">
    <property type="entry name" value="CS"/>
    <property type="match status" value="1"/>
</dbReference>
<dbReference type="OrthoDB" id="428655at2759"/>
<keyword evidence="4" id="KW-0963">Cytoplasm</keyword>
<dbReference type="AlphaFoldDB" id="A0A4Y7MP68"/>
<accession>A0A4Y7MP68</accession>
<dbReference type="GO" id="GO:0005634">
    <property type="term" value="C:nucleus"/>
    <property type="evidence" value="ECO:0007669"/>
    <property type="project" value="UniProtKB-SubCell"/>
</dbReference>
<evidence type="ECO:0000259" key="6">
    <source>
        <dbReference type="PROSITE" id="PS51203"/>
    </source>
</evidence>
<evidence type="ECO:0000256" key="1">
    <source>
        <dbReference type="ARBA" id="ARBA00004123"/>
    </source>
</evidence>
<sequence>MEQLFELRPRKDLLDPTFEGYKLSLDSLPVYKHEVPVAVEHLKPNEEQFSFQHVKTFGLHNHLIDDPWSDEVAFFISKDLQIFKINLHSLVSQSPEFKSVWQLPRHLESRDGWFNASLSFAGPELAVVTDGGGVLHIVDTGVRTPANSHLWQAKFSSEDLGNSEPFKITHSMLNTTESNQSETLSVLALKVESIDKVESQIALSVFGCSEKETPFINCLEWVQYEHVDGHWSFKQLKRLAIPHGLDYASILSPGKALCLIAREPLGIIFDSKKNVAAPLENNETMQDKTETKVAYTWTESPEEVTVWMTFDKQTSKHDLVVKIESQTLKVVYKQQTYLDGELAHPISVGSSTWTLLDGKLEFILSKVDKSLSWNHLIQSDLRGRKVLDAETAADYESAINMTMKETQAEGGGRPPVFSSEQLEECDDMPMDESCVFRFDGETNKFTHKAILSGQLLFFTQSAPGLAPAFCLRHDVDGLIWQPMGDELEQSWGCLHTAALQALGYIQASKEQRKFTVAPPNMTYAALCDAFSHVYIYRQSNCTSTGVEMVHRPTGRRVGNIARQQVLNIDSSEECLGALATNSFLLLLTSSSLFSIRVNSD</sequence>